<dbReference type="Gene3D" id="2.80.10.50">
    <property type="match status" value="2"/>
</dbReference>
<sequence length="609" mass="64855">MNKITIAFFALIASFASAQDGVSDATFGTNGSVLINTPTVSFHNKLRSDGSILYRDLNVIRHLTSNGIADTSFGAGGQITITQPGVHQGLVDIESQNKIMAFTKYDMFEVYYFGRYNADGTPDTTMGTNGLGYLGLNLEDIERGILPSLSHNGDFLFIAGNSDTAYGSKNNILLQKFSFDGVEDPSWNYSLSSYGINQLNYSGESSDDYDNDVDLMANGNVVITSYSNFTGSTTHDHKAGIVIAKATPNNGAFTAVSPYTNYYRDVKAQSSVGPADKIYLLSGSDYDTFPESSSPVNTVTRYMPNAYFDLTFAPSNATKYITLDLGGKKASFHRIAVQPDGKIILAGMTCTNGMANSYPDLILARYLATGELDTTFGNNGYILHDIDHPTTAANNNVLTGLIVSPDFSSIYITGKNLENSIILKYSNNSMLPATTPTFTQVAAICSGETLAALPTTSGNNITGTWSPAINNTATTTYTFTPAAGQNATTATMTITVNQPTSETITQTACSSYTYGGQTYTASGTYTQTSTNAAGCVHTTTLNLTINQPTSETITQTACSSYTYGGQTYTASGTYTQTSTNAAGCVHTTTLNLTINQPTSETITETACSS</sequence>
<dbReference type="AlphaFoldDB" id="A0A972FSD5"/>
<dbReference type="Gene3D" id="2.60.40.1220">
    <property type="match status" value="1"/>
</dbReference>
<proteinExistence type="predicted"/>
<evidence type="ECO:0000256" key="2">
    <source>
        <dbReference type="SAM" id="SignalP"/>
    </source>
</evidence>
<protein>
    <recommendedName>
        <fullName evidence="5">Ig-like domain-containing protein</fullName>
    </recommendedName>
</protein>
<dbReference type="NCBIfam" id="TIGR02608">
    <property type="entry name" value="delta_60_rpt"/>
    <property type="match status" value="3"/>
</dbReference>
<name>A0A972FSD5_9FLAO</name>
<evidence type="ECO:0000256" key="1">
    <source>
        <dbReference type="ARBA" id="ARBA00022729"/>
    </source>
</evidence>
<keyword evidence="4" id="KW-1185">Reference proteome</keyword>
<feature type="chain" id="PRO_5036971700" description="Ig-like domain-containing protein" evidence="2">
    <location>
        <begin position="19"/>
        <end position="609"/>
    </location>
</feature>
<dbReference type="InterPro" id="IPR014755">
    <property type="entry name" value="Cu-Rt/internalin_Ig-like"/>
</dbReference>
<comment type="caution">
    <text evidence="3">The sequence shown here is derived from an EMBL/GenBank/DDBJ whole genome shotgun (WGS) entry which is preliminary data.</text>
</comment>
<gene>
    <name evidence="3" type="ORF">G6047_03705</name>
</gene>
<accession>A0A972FSD5</accession>
<keyword evidence="1 2" id="KW-0732">Signal</keyword>
<evidence type="ECO:0008006" key="5">
    <source>
        <dbReference type="Google" id="ProtNLM"/>
    </source>
</evidence>
<evidence type="ECO:0000313" key="4">
    <source>
        <dbReference type="Proteomes" id="UP000712080"/>
    </source>
</evidence>
<dbReference type="Pfam" id="PF17164">
    <property type="entry name" value="DUF5122"/>
    <property type="match status" value="1"/>
</dbReference>
<reference evidence="3" key="1">
    <citation type="submission" date="2020-02" db="EMBL/GenBank/DDBJ databases">
        <title>Flavobacterium sp. genome.</title>
        <authorList>
            <person name="Jung H.S."/>
            <person name="Baek J.H."/>
            <person name="Jeon C.O."/>
        </authorList>
    </citation>
    <scope>NUCLEOTIDE SEQUENCE</scope>
    <source>
        <strain evidence="3">SE-s28</strain>
    </source>
</reference>
<evidence type="ECO:0000313" key="3">
    <source>
        <dbReference type="EMBL" id="NMH27127.1"/>
    </source>
</evidence>
<dbReference type="EMBL" id="JAAMPU010000099">
    <property type="protein sequence ID" value="NMH27127.1"/>
    <property type="molecule type" value="Genomic_DNA"/>
</dbReference>
<feature type="non-terminal residue" evidence="3">
    <location>
        <position position="609"/>
    </location>
</feature>
<dbReference type="InterPro" id="IPR013431">
    <property type="entry name" value="Delta_60_rpt"/>
</dbReference>
<feature type="signal peptide" evidence="2">
    <location>
        <begin position="1"/>
        <end position="18"/>
    </location>
</feature>
<organism evidence="3 4">
    <name type="scientific">Flavobacterium silvaticum</name>
    <dbReference type="NCBI Taxonomy" id="1852020"/>
    <lineage>
        <taxon>Bacteria</taxon>
        <taxon>Pseudomonadati</taxon>
        <taxon>Bacteroidota</taxon>
        <taxon>Flavobacteriia</taxon>
        <taxon>Flavobacteriales</taxon>
        <taxon>Flavobacteriaceae</taxon>
        <taxon>Flavobacterium</taxon>
    </lineage>
</organism>
<dbReference type="Proteomes" id="UP000712080">
    <property type="component" value="Unassembled WGS sequence"/>
</dbReference>